<keyword evidence="3" id="KW-1185">Reference proteome</keyword>
<dbReference type="STRING" id="2512241.A0A553HLD8"/>
<feature type="region of interest" description="Disordered" evidence="1">
    <location>
        <begin position="147"/>
        <end position="167"/>
    </location>
</feature>
<dbReference type="Proteomes" id="UP000319160">
    <property type="component" value="Unassembled WGS sequence"/>
</dbReference>
<evidence type="ECO:0000313" key="2">
    <source>
        <dbReference type="EMBL" id="TRX88778.1"/>
    </source>
</evidence>
<feature type="region of interest" description="Disordered" evidence="1">
    <location>
        <begin position="94"/>
        <end position="123"/>
    </location>
</feature>
<feature type="compositionally biased region" description="Polar residues" evidence="1">
    <location>
        <begin position="154"/>
        <end position="166"/>
    </location>
</feature>
<proteinExistence type="predicted"/>
<evidence type="ECO:0000256" key="1">
    <source>
        <dbReference type="SAM" id="MobiDB-lite"/>
    </source>
</evidence>
<feature type="compositionally biased region" description="Low complexity" evidence="1">
    <location>
        <begin position="36"/>
        <end position="49"/>
    </location>
</feature>
<feature type="region of interest" description="Disordered" evidence="1">
    <location>
        <begin position="30"/>
        <end position="81"/>
    </location>
</feature>
<dbReference type="InterPro" id="IPR046591">
    <property type="entry name" value="DUF6649"/>
</dbReference>
<dbReference type="Pfam" id="PF20354">
    <property type="entry name" value="DUF6649"/>
    <property type="match status" value="1"/>
</dbReference>
<protein>
    <submittedName>
        <fullName evidence="2">Uncharacterized protein</fullName>
    </submittedName>
</protein>
<feature type="compositionally biased region" description="Polar residues" evidence="1">
    <location>
        <begin position="111"/>
        <end position="123"/>
    </location>
</feature>
<feature type="compositionally biased region" description="Basic and acidic residues" evidence="1">
    <location>
        <begin position="67"/>
        <end position="76"/>
    </location>
</feature>
<dbReference type="EMBL" id="VFLP01000080">
    <property type="protein sequence ID" value="TRX88778.1"/>
    <property type="molecule type" value="Genomic_DNA"/>
</dbReference>
<organism evidence="2 3">
    <name type="scientific">Xylaria flabelliformis</name>
    <dbReference type="NCBI Taxonomy" id="2512241"/>
    <lineage>
        <taxon>Eukaryota</taxon>
        <taxon>Fungi</taxon>
        <taxon>Dikarya</taxon>
        <taxon>Ascomycota</taxon>
        <taxon>Pezizomycotina</taxon>
        <taxon>Sordariomycetes</taxon>
        <taxon>Xylariomycetidae</taxon>
        <taxon>Xylariales</taxon>
        <taxon>Xylariaceae</taxon>
        <taxon>Xylaria</taxon>
    </lineage>
</organism>
<gene>
    <name evidence="2" type="ORF">FHL15_010348</name>
</gene>
<reference evidence="3" key="1">
    <citation type="submission" date="2019-06" db="EMBL/GenBank/DDBJ databases">
        <title>Draft genome sequence of the griseofulvin-producing fungus Xylaria cubensis strain G536.</title>
        <authorList>
            <person name="Mead M.E."/>
            <person name="Raja H.A."/>
            <person name="Steenwyk J.L."/>
            <person name="Knowles S.L."/>
            <person name="Oberlies N.H."/>
            <person name="Rokas A."/>
        </authorList>
    </citation>
    <scope>NUCLEOTIDE SEQUENCE [LARGE SCALE GENOMIC DNA]</scope>
    <source>
        <strain evidence="3">G536</strain>
    </source>
</reference>
<dbReference type="OrthoDB" id="5345504at2759"/>
<dbReference type="AlphaFoldDB" id="A0A553HLD8"/>
<accession>A0A553HLD8</accession>
<evidence type="ECO:0000313" key="3">
    <source>
        <dbReference type="Proteomes" id="UP000319160"/>
    </source>
</evidence>
<sequence length="293" mass="32485">MASMEVQLGPTTNNMVDSSSVAANAHYHNPYDLHHQLPPQQLQPPFQQQNGYYGYASPTPKMRKRKAETQENERLSKRLSLLNLEKNGHKLYVPVEGSSSQSLPKHPGYSNPVQSSPSSATMTVDDSMQLDNTKHKVYIYDLDAELSSADENSETGSRPGSPTSGQDRVIFLPDIEKHLCRPSIPPAVFANNEGKLAGHDINDMQMVLYSEPSSLTVPREHDSVRKAILEARARARQKQKDVYSEPEQETQFPSTTSIHDFGVNVAPNGFGGNATPWHDSPIVDEDVDAMDMD</sequence>
<name>A0A553HLD8_9PEZI</name>
<comment type="caution">
    <text evidence="2">The sequence shown here is derived from an EMBL/GenBank/DDBJ whole genome shotgun (WGS) entry which is preliminary data.</text>
</comment>